<dbReference type="PROSITE" id="PS50082">
    <property type="entry name" value="WD_REPEATS_2"/>
    <property type="match status" value="1"/>
</dbReference>
<sequence length="1100" mass="119233">MFSKQHEHVSFIPDLSPELRDEGDWMIGRLRTFEFLIDVSSFAIEPTSGLLAVGTSSGSIYLYGGAGVECKITLPQDFAVRFLSFAVVTSNIVALDDNNQLHVWDLSNFGGPKIVSTTKFDPVKSVLTPHPHFRHSGPFRCSSITLSPSHTHVFLALQTGEIKTFDLTCFRKSPYTVPNLWKLHIKDMAASGVPIAADLNSLLLLEVVIHPRDLNLVFVAYTGGVILSDLTQRSSVHAYELVLPPGAPGGTGYGIEDIFEHRRPEVTAIAVHPTGHFFAVGHSDGSIAFWAVDDQEKPLLVRTIETVDVNIVDADGLETYLTEGKPNSSKSIRESIFKLSWSGFSNSADLRGGDTVLTILGGLLTDTSPGLTTLLLPPFQPSEPPPGPSTALHPHFRDAMCRSIEPTKSFFYRTSGVVQDYLLIPTSSPHFSGSFDPYAIIFLVDFVRSTRATEGYLFPPSGFFTREASSSDRVESRAIDVRTLRLPFSLSNGNAGILGGRLISLEKDVYHLFIGDRSVDERNLVLKGGRAFADQTKQNELRLSKYQPPRILMTYHLNLKVQFFDVSAQLLVSSGTDPLQNHFPDAFPTMTIDLSDVVSNATGDRIFFPDKETSIHSVEVAPEALEFAVVLNTGDVVVYRSSPTSPNVANIPDSQITPLKQVVPQPEKRLSPYFLIPAGKGNVEACALSDIGFLAVSYSDGSLLILDMRGPRIIHSAVVKKHRAKPTIGLSGVGHHASHFDVVTSLVWTIAPLSKDFEARVRLIASCSSGDSEVFTLVPSGNPASWKVSGEPITIKGIWDPIYSVVIDSKTGALKKPNPARLAASLRPTPKDNSHSFFLVVGKKGARCFTDIDGDRIGKAEWRHKAGVTQVAQLVEHMGSRALVVVTEKNEVLTYSLPQLEHLHDFEHALTSSPLLTIDESGDFVSWARSPISGIIDSATYGTLFDIRRLHAPADLDFTNINRNLAAQPQPVSLGPVSLMGSWFQTAQALTGAQIDDILGGPDRPTPKKPRDREATEDAAMSAEAGVASTAGSAAASIAASAAAAQANIYNRLTSALGERGQLLGNLEESFSALEAGSKSMVAQAKRLAAQQTTKSWFGL</sequence>
<keyword evidence="2" id="KW-0268">Exocytosis</keyword>
<evidence type="ECO:0000256" key="2">
    <source>
        <dbReference type="ARBA" id="ARBA00022483"/>
    </source>
</evidence>
<dbReference type="EMBL" id="DS547091">
    <property type="protein sequence ID" value="EDR15825.1"/>
    <property type="molecule type" value="Genomic_DNA"/>
</dbReference>
<dbReference type="OrthoDB" id="19944at2759"/>
<dbReference type="InterPro" id="IPR013905">
    <property type="entry name" value="Lgl_C_dom"/>
</dbReference>
<reference evidence="6 7" key="1">
    <citation type="journal article" date="2008" name="Nature">
        <title>The genome of Laccaria bicolor provides insights into mycorrhizal symbiosis.</title>
        <authorList>
            <person name="Martin F."/>
            <person name="Aerts A."/>
            <person name="Ahren D."/>
            <person name="Brun A."/>
            <person name="Danchin E.G.J."/>
            <person name="Duchaussoy F."/>
            <person name="Gibon J."/>
            <person name="Kohler A."/>
            <person name="Lindquist E."/>
            <person name="Pereda V."/>
            <person name="Salamov A."/>
            <person name="Shapiro H.J."/>
            <person name="Wuyts J."/>
            <person name="Blaudez D."/>
            <person name="Buee M."/>
            <person name="Brokstein P."/>
            <person name="Canbaeck B."/>
            <person name="Cohen D."/>
            <person name="Courty P.E."/>
            <person name="Coutinho P.M."/>
            <person name="Delaruelle C."/>
            <person name="Detter J.C."/>
            <person name="Deveau A."/>
            <person name="DiFazio S."/>
            <person name="Duplessis S."/>
            <person name="Fraissinet-Tachet L."/>
            <person name="Lucic E."/>
            <person name="Frey-Klett P."/>
            <person name="Fourrey C."/>
            <person name="Feussner I."/>
            <person name="Gay G."/>
            <person name="Grimwood J."/>
            <person name="Hoegger P.J."/>
            <person name="Jain P."/>
            <person name="Kilaru S."/>
            <person name="Labbe J."/>
            <person name="Lin Y.C."/>
            <person name="Legue V."/>
            <person name="Le Tacon F."/>
            <person name="Marmeisse R."/>
            <person name="Melayah D."/>
            <person name="Montanini B."/>
            <person name="Muratet M."/>
            <person name="Nehls U."/>
            <person name="Niculita-Hirzel H."/>
            <person name="Oudot-Le Secq M.P."/>
            <person name="Peter M."/>
            <person name="Quesneville H."/>
            <person name="Rajashekar B."/>
            <person name="Reich M."/>
            <person name="Rouhier N."/>
            <person name="Schmutz J."/>
            <person name="Yin T."/>
            <person name="Chalot M."/>
            <person name="Henrissat B."/>
            <person name="Kuees U."/>
            <person name="Lucas S."/>
            <person name="Van de Peer Y."/>
            <person name="Podila G.K."/>
            <person name="Polle A."/>
            <person name="Pukkila P.J."/>
            <person name="Richardson P.M."/>
            <person name="Rouze P."/>
            <person name="Sanders I.R."/>
            <person name="Stajich J.E."/>
            <person name="Tunlid A."/>
            <person name="Tuskan G."/>
            <person name="Grigoriev I.V."/>
        </authorList>
    </citation>
    <scope>NUCLEOTIDE SEQUENCE [LARGE SCALE GENOMIC DNA]</scope>
    <source>
        <strain evidence="7">S238N-H82 / ATCC MYA-4686</strain>
    </source>
</reference>
<accession>B0CRI3</accession>
<dbReference type="InterPro" id="IPR036322">
    <property type="entry name" value="WD40_repeat_dom_sf"/>
</dbReference>
<dbReference type="GO" id="GO:0019905">
    <property type="term" value="F:syntaxin binding"/>
    <property type="evidence" value="ECO:0007669"/>
    <property type="project" value="TreeGrafter"/>
</dbReference>
<name>B0CRI3_LACBS</name>
<protein>
    <submittedName>
        <fullName evidence="6">WD40 containing SNARE-dependent exocytosis protein</fullName>
    </submittedName>
</protein>
<proteinExistence type="inferred from homology"/>
<dbReference type="CDD" id="cd15873">
    <property type="entry name" value="R-SNARE_STXBP5_6"/>
    <property type="match status" value="1"/>
</dbReference>
<dbReference type="GO" id="GO:0005886">
    <property type="term" value="C:plasma membrane"/>
    <property type="evidence" value="ECO:0007669"/>
    <property type="project" value="TreeGrafter"/>
</dbReference>
<dbReference type="PANTHER" id="PTHR10241">
    <property type="entry name" value="LETHAL 2 GIANT LARVAE PROTEIN"/>
    <property type="match status" value="1"/>
</dbReference>
<dbReference type="Pfam" id="PF08596">
    <property type="entry name" value="Lgl_C"/>
    <property type="match status" value="1"/>
</dbReference>
<comment type="similarity">
    <text evidence="1">Belongs to the WD repeat L(2)GL family.</text>
</comment>
<feature type="compositionally biased region" description="Basic and acidic residues" evidence="4">
    <location>
        <begin position="1005"/>
        <end position="1015"/>
    </location>
</feature>
<dbReference type="InParanoid" id="B0CRI3"/>
<dbReference type="InterPro" id="IPR001680">
    <property type="entry name" value="WD40_rpt"/>
</dbReference>
<dbReference type="GO" id="GO:0006893">
    <property type="term" value="P:Golgi to plasma membrane transport"/>
    <property type="evidence" value="ECO:0007669"/>
    <property type="project" value="TreeGrafter"/>
</dbReference>
<dbReference type="RefSeq" id="XP_001874033.1">
    <property type="nucleotide sequence ID" value="XM_001873998.1"/>
</dbReference>
<dbReference type="GeneID" id="6068821"/>
<evidence type="ECO:0000256" key="1">
    <source>
        <dbReference type="ARBA" id="ARBA00008070"/>
    </source>
</evidence>
<evidence type="ECO:0000259" key="5">
    <source>
        <dbReference type="Pfam" id="PF08596"/>
    </source>
</evidence>
<evidence type="ECO:0000256" key="4">
    <source>
        <dbReference type="SAM" id="MobiDB-lite"/>
    </source>
</evidence>
<dbReference type="AlphaFoldDB" id="B0CRI3"/>
<keyword evidence="7" id="KW-1185">Reference proteome</keyword>
<dbReference type="SUPFAM" id="SSF50978">
    <property type="entry name" value="WD40 repeat-like"/>
    <property type="match status" value="2"/>
</dbReference>
<dbReference type="Proteomes" id="UP000001194">
    <property type="component" value="Unassembled WGS sequence"/>
</dbReference>
<feature type="domain" description="Lethal giant larvae (Lgl)-like C-terminal" evidence="5">
    <location>
        <begin position="614"/>
        <end position="1008"/>
    </location>
</feature>
<evidence type="ECO:0000313" key="7">
    <source>
        <dbReference type="Proteomes" id="UP000001194"/>
    </source>
</evidence>
<feature type="region of interest" description="Disordered" evidence="4">
    <location>
        <begin position="995"/>
        <end position="1015"/>
    </location>
</feature>
<keyword evidence="3" id="KW-0853">WD repeat</keyword>
<dbReference type="GO" id="GO:0005737">
    <property type="term" value="C:cytoplasm"/>
    <property type="evidence" value="ECO:0007669"/>
    <property type="project" value="TreeGrafter"/>
</dbReference>
<dbReference type="GO" id="GO:0005096">
    <property type="term" value="F:GTPase activator activity"/>
    <property type="evidence" value="ECO:0007669"/>
    <property type="project" value="TreeGrafter"/>
</dbReference>
<feature type="repeat" description="WD" evidence="3">
    <location>
        <begin position="259"/>
        <end position="300"/>
    </location>
</feature>
<organism evidence="7">
    <name type="scientific">Laccaria bicolor (strain S238N-H82 / ATCC MYA-4686)</name>
    <name type="common">Bicoloured deceiver</name>
    <name type="synonym">Laccaria laccata var. bicolor</name>
    <dbReference type="NCBI Taxonomy" id="486041"/>
    <lineage>
        <taxon>Eukaryota</taxon>
        <taxon>Fungi</taxon>
        <taxon>Dikarya</taxon>
        <taxon>Basidiomycota</taxon>
        <taxon>Agaricomycotina</taxon>
        <taxon>Agaricomycetes</taxon>
        <taxon>Agaricomycetidae</taxon>
        <taxon>Agaricales</taxon>
        <taxon>Agaricineae</taxon>
        <taxon>Hydnangiaceae</taxon>
        <taxon>Laccaria</taxon>
    </lineage>
</organism>
<dbReference type="InterPro" id="IPR015943">
    <property type="entry name" value="WD40/YVTN_repeat-like_dom_sf"/>
</dbReference>
<dbReference type="HOGENOM" id="CLU_005737_1_0_1"/>
<dbReference type="Gene3D" id="2.130.10.10">
    <property type="entry name" value="YVTN repeat-like/Quinoprotein amine dehydrogenase"/>
    <property type="match status" value="3"/>
</dbReference>
<dbReference type="SMART" id="SM00320">
    <property type="entry name" value="WD40"/>
    <property type="match status" value="5"/>
</dbReference>
<gene>
    <name evidence="6" type="ORF">LACBIDRAFT_301173</name>
</gene>
<dbReference type="GO" id="GO:0006887">
    <property type="term" value="P:exocytosis"/>
    <property type="evidence" value="ECO:0007669"/>
    <property type="project" value="UniProtKB-KW"/>
</dbReference>
<dbReference type="FunCoup" id="B0CRI3">
    <property type="interactions" value="29"/>
</dbReference>
<dbReference type="GO" id="GO:0045159">
    <property type="term" value="F:myosin II binding"/>
    <property type="evidence" value="ECO:0007669"/>
    <property type="project" value="TreeGrafter"/>
</dbReference>
<dbReference type="KEGG" id="lbc:LACBIDRAFT_301173"/>
<evidence type="ECO:0000256" key="3">
    <source>
        <dbReference type="PROSITE-ProRule" id="PRU00221"/>
    </source>
</evidence>
<dbReference type="PANTHER" id="PTHR10241:SF25">
    <property type="entry name" value="TOMOSYN, ISOFORM C"/>
    <property type="match status" value="1"/>
</dbReference>
<evidence type="ECO:0000313" key="6">
    <source>
        <dbReference type="EMBL" id="EDR15825.1"/>
    </source>
</evidence>
<dbReference type="STRING" id="486041.B0CRI3"/>